<dbReference type="InterPro" id="IPR044524">
    <property type="entry name" value="Isoase_HisA-like"/>
</dbReference>
<dbReference type="Proteomes" id="UP001501638">
    <property type="component" value="Unassembled WGS sequence"/>
</dbReference>
<dbReference type="InterPro" id="IPR023016">
    <property type="entry name" value="HisA/PriA"/>
</dbReference>
<feature type="active site" description="Proton acceptor" evidence="9">
    <location>
        <position position="46"/>
    </location>
</feature>
<comment type="subcellular location">
    <subcellularLocation>
        <location evidence="2 9">Cytoplasm</location>
    </subcellularLocation>
</comment>
<evidence type="ECO:0000256" key="1">
    <source>
        <dbReference type="ARBA" id="ARBA00000901"/>
    </source>
</evidence>
<evidence type="ECO:0000256" key="7">
    <source>
        <dbReference type="ARBA" id="ARBA00023102"/>
    </source>
</evidence>
<comment type="caution">
    <text evidence="12">The sequence shown here is derived from an EMBL/GenBank/DDBJ whole genome shotgun (WGS) entry which is preliminary data.</text>
</comment>
<evidence type="ECO:0000256" key="8">
    <source>
        <dbReference type="ARBA" id="ARBA00023235"/>
    </source>
</evidence>
<evidence type="ECO:0000256" key="3">
    <source>
        <dbReference type="ARBA" id="ARBA00005133"/>
    </source>
</evidence>
<organism evidence="12 13">
    <name type="scientific">Streptomyces macrosporus</name>
    <dbReference type="NCBI Taxonomy" id="44032"/>
    <lineage>
        <taxon>Bacteria</taxon>
        <taxon>Bacillati</taxon>
        <taxon>Actinomycetota</taxon>
        <taxon>Actinomycetes</taxon>
        <taxon>Kitasatosporales</taxon>
        <taxon>Streptomycetaceae</taxon>
        <taxon>Streptomyces</taxon>
    </lineage>
</organism>
<dbReference type="Gene3D" id="3.20.20.70">
    <property type="entry name" value="Aldolase class I"/>
    <property type="match status" value="1"/>
</dbReference>
<comment type="pathway">
    <text evidence="9">Amino-acid biosynthesis; L-tryptophan biosynthesis; L-tryptophan from chorismate: step 3/5.</text>
</comment>
<dbReference type="EMBL" id="BAAASZ010000020">
    <property type="protein sequence ID" value="GAA2444361.1"/>
    <property type="molecule type" value="Genomic_DNA"/>
</dbReference>
<keyword evidence="5 9" id="KW-0963">Cytoplasm</keyword>
<dbReference type="Pfam" id="PF00977">
    <property type="entry name" value="His_biosynth"/>
    <property type="match status" value="1"/>
</dbReference>
<feature type="compositionally biased region" description="Basic and acidic residues" evidence="11">
    <location>
        <begin position="16"/>
        <end position="36"/>
    </location>
</feature>
<evidence type="ECO:0000256" key="11">
    <source>
        <dbReference type="SAM" id="MobiDB-lite"/>
    </source>
</evidence>
<dbReference type="GO" id="GO:0016853">
    <property type="term" value="F:isomerase activity"/>
    <property type="evidence" value="ECO:0007669"/>
    <property type="project" value="UniProtKB-KW"/>
</dbReference>
<reference evidence="13" key="1">
    <citation type="journal article" date="2019" name="Int. J. Syst. Evol. Microbiol.">
        <title>The Global Catalogue of Microorganisms (GCM) 10K type strain sequencing project: providing services to taxonomists for standard genome sequencing and annotation.</title>
        <authorList>
            <consortium name="The Broad Institute Genomics Platform"/>
            <consortium name="The Broad Institute Genome Sequencing Center for Infectious Disease"/>
            <person name="Wu L."/>
            <person name="Ma J."/>
        </authorList>
    </citation>
    <scope>NUCLEOTIDE SEQUENCE [LARGE SCALE GENOMIC DNA]</scope>
    <source>
        <strain evidence="13">JCM 6305</strain>
    </source>
</reference>
<evidence type="ECO:0000313" key="12">
    <source>
        <dbReference type="EMBL" id="GAA2444361.1"/>
    </source>
</evidence>
<keyword evidence="7 9" id="KW-0368">Histidine biosynthesis</keyword>
<sequence>MGHPVPPREVRRRRRAPADQLDRHPLGREDRHPMSTHRLELLPAVDVRDGQAVRLVHGESGTETSYGDPLEAALTWQRAGAEWLHLVDLDAAFGTGDNRERIAEVVRAMDIKVELSGGIRDDETLAAALATGCTRVNLGTAALESPEWVAKVIAEHGDKIAVGLDVRGTTLRGRGWTRDGGDLYETLARLDSEGCARYVVTDIAKDGTLQGPNLELLRNVCAATDRPVVASGGVSSLDDLRALAGLVPEGVEGAIVGKALYAKAFTLEEALEAVSR</sequence>
<comment type="catalytic activity">
    <reaction evidence="9">
        <text>N-(5-phospho-beta-D-ribosyl)anthranilate = 1-(2-carboxyphenylamino)-1-deoxy-D-ribulose 5-phosphate</text>
        <dbReference type="Rhea" id="RHEA:21540"/>
        <dbReference type="ChEBI" id="CHEBI:18277"/>
        <dbReference type="ChEBI" id="CHEBI:58613"/>
        <dbReference type="EC" id="5.3.1.24"/>
    </reaction>
</comment>
<dbReference type="PANTHER" id="PTHR43090">
    <property type="entry name" value="1-(5-PHOSPHORIBOSYL)-5-[(5-PHOSPHORIBOSYLAMINO)METHYLIDENEAMINO] IMIDAZOLE-4-CARBOXAMIDE ISOMERASE"/>
    <property type="match status" value="1"/>
</dbReference>
<protein>
    <recommendedName>
        <fullName evidence="9">Phosphoribosyl isomerase A</fullName>
    </recommendedName>
    <alternativeName>
        <fullName evidence="9">1-(5-phosphoribosyl)-5-[(5-phosphoribosylamino)methylideneamino] imidazole-4-carboxamide isomerase</fullName>
        <ecNumber evidence="9">5.3.1.16</ecNumber>
    </alternativeName>
    <alternativeName>
        <fullName evidence="9">N-(5'-phosphoribosyl)anthranilate isomerase</fullName>
        <shortName evidence="9">PRAI</shortName>
        <ecNumber evidence="9">5.3.1.24</ecNumber>
    </alternativeName>
    <alternativeName>
        <fullName evidence="9">Phosphoribosylformimino-5-aminoimidazole carboxamide ribotide isomerase</fullName>
    </alternativeName>
</protein>
<evidence type="ECO:0000256" key="4">
    <source>
        <dbReference type="ARBA" id="ARBA00009667"/>
    </source>
</evidence>
<comment type="function">
    <text evidence="9">Involved in both the histidine and tryptophan biosynthetic pathways.</text>
</comment>
<dbReference type="InterPro" id="IPR013785">
    <property type="entry name" value="Aldolase_TIM"/>
</dbReference>
<comment type="pathway">
    <text evidence="3 9">Amino-acid biosynthesis; L-histidine biosynthesis; L-histidine from 5-phospho-alpha-D-ribose 1-diphosphate: step 4/9.</text>
</comment>
<dbReference type="PANTHER" id="PTHR43090:SF2">
    <property type="entry name" value="1-(5-PHOSPHORIBOSYL)-5-[(5-PHOSPHORIBOSYLAMINO)METHYLIDENEAMINO] IMIDAZOLE-4-CARBOXAMIDE ISOMERASE"/>
    <property type="match status" value="1"/>
</dbReference>
<evidence type="ECO:0000256" key="6">
    <source>
        <dbReference type="ARBA" id="ARBA00022605"/>
    </source>
</evidence>
<dbReference type="EC" id="5.3.1.16" evidence="9"/>
<proteinExistence type="inferred from homology"/>
<keyword evidence="9" id="KW-0057">Aromatic amino acid biosynthesis</keyword>
<dbReference type="InterPro" id="IPR010188">
    <property type="entry name" value="HisA/PriA_Actinobacteria"/>
</dbReference>
<comment type="similarity">
    <text evidence="4 9 10">Belongs to the HisA/HisF family.</text>
</comment>
<keyword evidence="6 9" id="KW-0028">Amino-acid biosynthesis</keyword>
<dbReference type="CDD" id="cd04732">
    <property type="entry name" value="HisA"/>
    <property type="match status" value="1"/>
</dbReference>
<keyword evidence="13" id="KW-1185">Reference proteome</keyword>
<accession>A0ABP5X471</accession>
<dbReference type="NCBIfam" id="TIGR01919">
    <property type="entry name" value="hisA-trpF"/>
    <property type="match status" value="1"/>
</dbReference>
<comment type="catalytic activity">
    <reaction evidence="1 9">
        <text>1-(5-phospho-beta-D-ribosyl)-5-[(5-phospho-beta-D-ribosylamino)methylideneamino]imidazole-4-carboxamide = 5-[(5-phospho-1-deoxy-D-ribulos-1-ylimino)methylamino]-1-(5-phospho-beta-D-ribosyl)imidazole-4-carboxamide</text>
        <dbReference type="Rhea" id="RHEA:15469"/>
        <dbReference type="ChEBI" id="CHEBI:58435"/>
        <dbReference type="ChEBI" id="CHEBI:58525"/>
        <dbReference type="EC" id="5.3.1.16"/>
    </reaction>
</comment>
<feature type="region of interest" description="Disordered" evidence="11">
    <location>
        <begin position="1"/>
        <end position="36"/>
    </location>
</feature>
<evidence type="ECO:0000256" key="9">
    <source>
        <dbReference type="HAMAP-Rule" id="MF_01014"/>
    </source>
</evidence>
<evidence type="ECO:0000313" key="13">
    <source>
        <dbReference type="Proteomes" id="UP001501638"/>
    </source>
</evidence>
<keyword evidence="8 9" id="KW-0413">Isomerase</keyword>
<keyword evidence="9" id="KW-0822">Tryptophan biosynthesis</keyword>
<name>A0ABP5X471_9ACTN</name>
<evidence type="ECO:0000256" key="5">
    <source>
        <dbReference type="ARBA" id="ARBA00022490"/>
    </source>
</evidence>
<dbReference type="InterPro" id="IPR006062">
    <property type="entry name" value="His_biosynth"/>
</dbReference>
<dbReference type="EC" id="5.3.1.24" evidence="9"/>
<evidence type="ECO:0000256" key="2">
    <source>
        <dbReference type="ARBA" id="ARBA00004496"/>
    </source>
</evidence>
<feature type="active site" description="Proton donor" evidence="9">
    <location>
        <position position="165"/>
    </location>
</feature>
<evidence type="ECO:0000256" key="10">
    <source>
        <dbReference type="RuleBase" id="RU003657"/>
    </source>
</evidence>
<dbReference type="InterPro" id="IPR011060">
    <property type="entry name" value="RibuloseP-bd_barrel"/>
</dbReference>
<dbReference type="HAMAP" id="MF_01014">
    <property type="entry name" value="HisA"/>
    <property type="match status" value="1"/>
</dbReference>
<gene>
    <name evidence="9 12" type="primary">priA</name>
    <name evidence="9" type="synonym">hisA</name>
    <name evidence="12" type="ORF">GCM10010405_29870</name>
</gene>
<dbReference type="SUPFAM" id="SSF51366">
    <property type="entry name" value="Ribulose-phoshate binding barrel"/>
    <property type="match status" value="1"/>
</dbReference>